<dbReference type="Pfam" id="PF13469">
    <property type="entry name" value="Sulfotransfer_3"/>
    <property type="match status" value="1"/>
</dbReference>
<reference evidence="5" key="1">
    <citation type="submission" date="2017-11" db="EMBL/GenBank/DDBJ databases">
        <title>The draft genome sequence of Chromatocurvus sp. F02.</title>
        <authorList>
            <person name="Du Z.-J."/>
            <person name="Chang Y.-Q."/>
        </authorList>
    </citation>
    <scope>NUCLEOTIDE SEQUENCE [LARGE SCALE GENOMIC DNA]</scope>
    <source>
        <strain evidence="5">F02</strain>
    </source>
</reference>
<dbReference type="PANTHER" id="PTHR12788:SF10">
    <property type="entry name" value="PROTEIN-TYROSINE SULFOTRANSFERASE"/>
    <property type="match status" value="1"/>
</dbReference>
<evidence type="ECO:0000256" key="3">
    <source>
        <dbReference type="SAM" id="MobiDB-lite"/>
    </source>
</evidence>
<dbReference type="InterPro" id="IPR019734">
    <property type="entry name" value="TPR_rpt"/>
</dbReference>
<evidence type="ECO:0000313" key="5">
    <source>
        <dbReference type="Proteomes" id="UP000234845"/>
    </source>
</evidence>
<comment type="caution">
    <text evidence="4">The sequence shown here is derived from an EMBL/GenBank/DDBJ whole genome shotgun (WGS) entry which is preliminary data.</text>
</comment>
<dbReference type="PANTHER" id="PTHR12788">
    <property type="entry name" value="PROTEIN-TYROSINE SULFOTRANSFERASE 2"/>
    <property type="match status" value="1"/>
</dbReference>
<keyword evidence="2" id="KW-0802">TPR repeat</keyword>
<dbReference type="SMART" id="SM00028">
    <property type="entry name" value="TPR"/>
    <property type="match status" value="2"/>
</dbReference>
<evidence type="ECO:0000313" key="4">
    <source>
        <dbReference type="EMBL" id="PLW81373.1"/>
    </source>
</evidence>
<proteinExistence type="predicted"/>
<dbReference type="SUPFAM" id="SSF52540">
    <property type="entry name" value="P-loop containing nucleoside triphosphate hydrolases"/>
    <property type="match status" value="1"/>
</dbReference>
<dbReference type="GO" id="GO:0008476">
    <property type="term" value="F:protein-tyrosine sulfotransferase activity"/>
    <property type="evidence" value="ECO:0007669"/>
    <property type="project" value="InterPro"/>
</dbReference>
<dbReference type="InterPro" id="IPR027417">
    <property type="entry name" value="P-loop_NTPase"/>
</dbReference>
<dbReference type="InterPro" id="IPR011990">
    <property type="entry name" value="TPR-like_helical_dom_sf"/>
</dbReference>
<keyword evidence="1" id="KW-0808">Transferase</keyword>
<feature type="compositionally biased region" description="Basic and acidic residues" evidence="3">
    <location>
        <begin position="1"/>
        <end position="14"/>
    </location>
</feature>
<organism evidence="4 5">
    <name type="scientific">Kineobactrum sediminis</name>
    <dbReference type="NCBI Taxonomy" id="1905677"/>
    <lineage>
        <taxon>Bacteria</taxon>
        <taxon>Pseudomonadati</taxon>
        <taxon>Pseudomonadota</taxon>
        <taxon>Gammaproteobacteria</taxon>
        <taxon>Cellvibrionales</taxon>
        <taxon>Halieaceae</taxon>
        <taxon>Kineobactrum</taxon>
    </lineage>
</organism>
<dbReference type="Gene3D" id="1.25.40.10">
    <property type="entry name" value="Tetratricopeptide repeat domain"/>
    <property type="match status" value="1"/>
</dbReference>
<dbReference type="OrthoDB" id="9815894at2"/>
<dbReference type="PROSITE" id="PS50005">
    <property type="entry name" value="TPR"/>
    <property type="match status" value="1"/>
</dbReference>
<evidence type="ECO:0000256" key="1">
    <source>
        <dbReference type="ARBA" id="ARBA00022679"/>
    </source>
</evidence>
<keyword evidence="5" id="KW-1185">Reference proteome</keyword>
<dbReference type="AlphaFoldDB" id="A0A2N5XZ22"/>
<dbReference type="Gene3D" id="3.40.50.300">
    <property type="entry name" value="P-loop containing nucleotide triphosphate hydrolases"/>
    <property type="match status" value="1"/>
</dbReference>
<dbReference type="RefSeq" id="WP_101522574.1">
    <property type="nucleotide sequence ID" value="NZ_PKLZ01000014.1"/>
</dbReference>
<dbReference type="Proteomes" id="UP000234845">
    <property type="component" value="Unassembled WGS sequence"/>
</dbReference>
<feature type="repeat" description="TPR" evidence="2">
    <location>
        <begin position="12"/>
        <end position="45"/>
    </location>
</feature>
<protein>
    <submittedName>
        <fullName evidence="4">Uncharacterized protein</fullName>
    </submittedName>
</protein>
<dbReference type="SUPFAM" id="SSF48452">
    <property type="entry name" value="TPR-like"/>
    <property type="match status" value="1"/>
</dbReference>
<gene>
    <name evidence="4" type="ORF">CWI75_16200</name>
</gene>
<feature type="region of interest" description="Disordered" evidence="3">
    <location>
        <begin position="1"/>
        <end position="24"/>
    </location>
</feature>
<sequence>MTTPEGTRRAEAQRWGRRGSLQAQRGDWPAAAEAFERARALAPDELAAYRGLAHARFALQDLDSIRRLADELGRRFPAAAFTHLLRGHLHKAFGETVAARAAYHSALKREPTLGEALFGIVDLAIPAPDDTLAAQATEIASRDDLPAADRINAGFAVARIMDKAGDHQQAFRFLQQANTLAHDELAGQGIRYQPEQMEKRVAGHLQTYNADSFATPLDPLPIDLLPVFIIGLPRSGTTLLEQILAGHPDVEAGGELTTAHQCEARFRAQREQAGRRGPVDASNPVDRRLLEDAREHYVDALFERGLEGPRVVDKMPANFEIAGFLRLMFPDAPIIHSVRDLRATAFSLYSANFAGHEPYYHTLEDLAHYCSLYQRLMRHWQAVLPGPFINVAYEELVSDPDRQIPALLESTGLTPHPGCLDFHRHQRPVLTASHSQVRQPMHTGAIARWRHYRQWLGPLNTLAS</sequence>
<evidence type="ECO:0000256" key="2">
    <source>
        <dbReference type="PROSITE-ProRule" id="PRU00339"/>
    </source>
</evidence>
<name>A0A2N5XZ22_9GAMM</name>
<dbReference type="InterPro" id="IPR026634">
    <property type="entry name" value="TPST-like"/>
</dbReference>
<dbReference type="EMBL" id="PKLZ01000014">
    <property type="protein sequence ID" value="PLW81373.1"/>
    <property type="molecule type" value="Genomic_DNA"/>
</dbReference>
<accession>A0A2N5XZ22</accession>